<evidence type="ECO:0000313" key="4">
    <source>
        <dbReference type="Proteomes" id="UP000016923"/>
    </source>
</evidence>
<gene>
    <name evidence="3" type="ORF">F503_00253</name>
</gene>
<dbReference type="VEuPathDB" id="FungiDB:F503_00253"/>
<proteinExistence type="predicted"/>
<accession>S3C6L6</accession>
<dbReference type="InterPro" id="IPR000228">
    <property type="entry name" value="RNA3'_term_phos_cyc"/>
</dbReference>
<evidence type="ECO:0000256" key="1">
    <source>
        <dbReference type="SAM" id="MobiDB-lite"/>
    </source>
</evidence>
<dbReference type="AlphaFoldDB" id="S3C6L6"/>
<evidence type="ECO:0000313" key="3">
    <source>
        <dbReference type="EMBL" id="EPE07531.1"/>
    </source>
</evidence>
<dbReference type="Pfam" id="PF01137">
    <property type="entry name" value="RTC"/>
    <property type="match status" value="1"/>
</dbReference>
<reference evidence="3 4" key="1">
    <citation type="journal article" date="2013" name="BMC Genomics">
        <title>The genome and transcriptome of the pine saprophyte Ophiostoma piceae, and a comparison with the bark beetle-associated pine pathogen Grosmannia clavigera.</title>
        <authorList>
            <person name="Haridas S."/>
            <person name="Wang Y."/>
            <person name="Lim L."/>
            <person name="Massoumi Alamouti S."/>
            <person name="Jackman S."/>
            <person name="Docking R."/>
            <person name="Robertson G."/>
            <person name="Birol I."/>
            <person name="Bohlmann J."/>
            <person name="Breuil C."/>
        </authorList>
    </citation>
    <scope>NUCLEOTIDE SEQUENCE [LARGE SCALE GENOMIC DNA]</scope>
    <source>
        <strain evidence="3 4">UAMH 11346</strain>
    </source>
</reference>
<dbReference type="GO" id="GO:0005634">
    <property type="term" value="C:nucleus"/>
    <property type="evidence" value="ECO:0007669"/>
    <property type="project" value="TreeGrafter"/>
</dbReference>
<sequence length="471" mass="50092">MLTIDGRVGEGGGQLVRTAAALAALSGQALRVDNVRGNRSSGGGLRPQHAAAILWLAEVTGAATAGIHTGSTTFTFRPKHRLLPAGCDSSETPIVLRAATEAASAALMLQTVLPYMLFGDLPQTAASPKKATKTETTAVHLALHGGTHVSNAPTYDYLDQVLFPTLEDWFGVRVERSIVQRCWNTGSANGVEGHIDLVIHRPPQLAPRVYSLASETGTPKTPEIVAVEATVYAPSEVLEQLIEALSHEASLCDALSRPDLQFRSVEESGHGSRLYVLLVARTAGDEANKIPVRRWGRDYLERGNILKAATKGRGPAVHSKKGKKGSKGHRAKEATDVPAVANFGAVCDRIAQRVVGYLAADVAAGGCGDEYLQDQVVVFQALAAGTTSFWRGQKEKEDKEKKEDIEDDDLELEGAVAKLKLDTDTSTADDMTAPFGEGSLHAATARWVTAELLSGVRWSSNGTVCQGAGWT</sequence>
<dbReference type="Proteomes" id="UP000016923">
    <property type="component" value="Unassembled WGS sequence"/>
</dbReference>
<dbReference type="OrthoDB" id="25029at2759"/>
<dbReference type="SUPFAM" id="SSF55205">
    <property type="entry name" value="EPT/RTPC-like"/>
    <property type="match status" value="1"/>
</dbReference>
<dbReference type="InterPro" id="IPR013792">
    <property type="entry name" value="RNA3'P_cycl/enolpyr_Trfase_a/b"/>
</dbReference>
<keyword evidence="4" id="KW-1185">Reference proteome</keyword>
<dbReference type="HOGENOM" id="CLU_027882_3_1_1"/>
<evidence type="ECO:0000259" key="2">
    <source>
        <dbReference type="Pfam" id="PF01137"/>
    </source>
</evidence>
<dbReference type="eggNOG" id="KOG3980">
    <property type="taxonomic scope" value="Eukaryota"/>
</dbReference>
<dbReference type="Gene3D" id="3.65.10.20">
    <property type="entry name" value="RNA 3'-terminal phosphate cyclase domain"/>
    <property type="match status" value="2"/>
</dbReference>
<dbReference type="InterPro" id="IPR037136">
    <property type="entry name" value="RNA3'_phos_cyclase_dom_sf"/>
</dbReference>
<dbReference type="GO" id="GO:0006396">
    <property type="term" value="P:RNA processing"/>
    <property type="evidence" value="ECO:0007669"/>
    <property type="project" value="InterPro"/>
</dbReference>
<feature type="compositionally biased region" description="Basic residues" evidence="1">
    <location>
        <begin position="318"/>
        <end position="330"/>
    </location>
</feature>
<dbReference type="PANTHER" id="PTHR11096:SF0">
    <property type="entry name" value="RNA 3'-TERMINAL PHOSPHATE CYCLASE"/>
    <property type="match status" value="1"/>
</dbReference>
<dbReference type="OMA" id="HAKTARW"/>
<dbReference type="GO" id="GO:0003963">
    <property type="term" value="F:RNA-3'-phosphate cyclase activity"/>
    <property type="evidence" value="ECO:0007669"/>
    <property type="project" value="TreeGrafter"/>
</dbReference>
<dbReference type="EMBL" id="KE148150">
    <property type="protein sequence ID" value="EPE07531.1"/>
    <property type="molecule type" value="Genomic_DNA"/>
</dbReference>
<protein>
    <submittedName>
        <fullName evidence="3">Rna 3-terminal phosphate cyclase</fullName>
    </submittedName>
</protein>
<dbReference type="PANTHER" id="PTHR11096">
    <property type="entry name" value="RNA 3' TERMINAL PHOSPHATE CYCLASE"/>
    <property type="match status" value="1"/>
</dbReference>
<feature type="domain" description="RNA 3'-terminal phosphate cyclase" evidence="2">
    <location>
        <begin position="9"/>
        <end position="391"/>
    </location>
</feature>
<dbReference type="InterPro" id="IPR023797">
    <property type="entry name" value="RNA3'_phos_cyclase_dom"/>
</dbReference>
<feature type="region of interest" description="Disordered" evidence="1">
    <location>
        <begin position="311"/>
        <end position="333"/>
    </location>
</feature>
<organism evidence="3 4">
    <name type="scientific">Ophiostoma piceae (strain UAMH 11346)</name>
    <name type="common">Sap stain fungus</name>
    <dbReference type="NCBI Taxonomy" id="1262450"/>
    <lineage>
        <taxon>Eukaryota</taxon>
        <taxon>Fungi</taxon>
        <taxon>Dikarya</taxon>
        <taxon>Ascomycota</taxon>
        <taxon>Pezizomycotina</taxon>
        <taxon>Sordariomycetes</taxon>
        <taxon>Sordariomycetidae</taxon>
        <taxon>Ophiostomatales</taxon>
        <taxon>Ophiostomataceae</taxon>
        <taxon>Ophiostoma</taxon>
    </lineage>
</organism>
<dbReference type="STRING" id="1262450.S3C6L6"/>
<name>S3C6L6_OPHP1</name>